<accession>A0A4C1YH10</accession>
<dbReference type="Proteomes" id="UP000299102">
    <property type="component" value="Unassembled WGS sequence"/>
</dbReference>
<reference evidence="1 2" key="1">
    <citation type="journal article" date="2019" name="Commun. Biol.">
        <title>The bagworm genome reveals a unique fibroin gene that provides high tensile strength.</title>
        <authorList>
            <person name="Kono N."/>
            <person name="Nakamura H."/>
            <person name="Ohtoshi R."/>
            <person name="Tomita M."/>
            <person name="Numata K."/>
            <person name="Arakawa K."/>
        </authorList>
    </citation>
    <scope>NUCLEOTIDE SEQUENCE [LARGE SCALE GENOMIC DNA]</scope>
</reference>
<organism evidence="1 2">
    <name type="scientific">Eumeta variegata</name>
    <name type="common">Bagworm moth</name>
    <name type="synonym">Eumeta japonica</name>
    <dbReference type="NCBI Taxonomy" id="151549"/>
    <lineage>
        <taxon>Eukaryota</taxon>
        <taxon>Metazoa</taxon>
        <taxon>Ecdysozoa</taxon>
        <taxon>Arthropoda</taxon>
        <taxon>Hexapoda</taxon>
        <taxon>Insecta</taxon>
        <taxon>Pterygota</taxon>
        <taxon>Neoptera</taxon>
        <taxon>Endopterygota</taxon>
        <taxon>Lepidoptera</taxon>
        <taxon>Glossata</taxon>
        <taxon>Ditrysia</taxon>
        <taxon>Tineoidea</taxon>
        <taxon>Psychidae</taxon>
        <taxon>Oiketicinae</taxon>
        <taxon>Eumeta</taxon>
    </lineage>
</organism>
<name>A0A4C1YH10_EUMVA</name>
<dbReference type="AlphaFoldDB" id="A0A4C1YH10"/>
<gene>
    <name evidence="1" type="ORF">EVAR_49247_1</name>
</gene>
<sequence length="161" mass="18321">MTFHQAPSLSINPLFAPLDILFYLRDRQRTGNSSELRVSIGCDGHQYSSLLKVKRVKDLEDTFADRELEKPVYFGDLPHPAHMPEIGYKSVEDLDSQTLDKPCHIRTAYLHRWKPNRGQSRCGPYRMARQRGDIVLDATTRSLLHGLPGGYGRAAKSDRGR</sequence>
<evidence type="ECO:0000313" key="2">
    <source>
        <dbReference type="Proteomes" id="UP000299102"/>
    </source>
</evidence>
<keyword evidence="2" id="KW-1185">Reference proteome</keyword>
<proteinExistence type="predicted"/>
<dbReference type="OrthoDB" id="411823at2759"/>
<dbReference type="EMBL" id="BGZK01001180">
    <property type="protein sequence ID" value="GBP73625.1"/>
    <property type="molecule type" value="Genomic_DNA"/>
</dbReference>
<evidence type="ECO:0000313" key="1">
    <source>
        <dbReference type="EMBL" id="GBP73625.1"/>
    </source>
</evidence>
<protein>
    <submittedName>
        <fullName evidence="1">Uncharacterized protein</fullName>
    </submittedName>
</protein>
<comment type="caution">
    <text evidence="1">The sequence shown here is derived from an EMBL/GenBank/DDBJ whole genome shotgun (WGS) entry which is preliminary data.</text>
</comment>